<accession>S2ZYY2</accession>
<evidence type="ECO:0008006" key="4">
    <source>
        <dbReference type="Google" id="ProtNLM"/>
    </source>
</evidence>
<feature type="compositionally biased region" description="Basic and acidic residues" evidence="1">
    <location>
        <begin position="31"/>
        <end position="40"/>
    </location>
</feature>
<reference evidence="2 3" key="1">
    <citation type="submission" date="2013-05" db="EMBL/GenBank/DDBJ databases">
        <title>The Genome Sequence of Corynebacterium pyruviciproducens 1773O (ATCC BAA-1742).</title>
        <authorList>
            <consortium name="The Broad Institute Genomics Platform"/>
            <person name="Earl A."/>
            <person name="Ward D."/>
            <person name="Feldgarden M."/>
            <person name="Gevers D."/>
            <person name="Tong J."/>
            <person name="Walker B."/>
            <person name="Young S."/>
            <person name="Zeng Q."/>
            <person name="Gargeya S."/>
            <person name="Fitzgerald M."/>
            <person name="Haas B."/>
            <person name="Abouelleil A."/>
            <person name="Allen A.W."/>
            <person name="Alvarado L."/>
            <person name="Arachchi H.M."/>
            <person name="Berlin A.M."/>
            <person name="Chapman S.B."/>
            <person name="Gainer-Dewar J."/>
            <person name="Goldberg J."/>
            <person name="Griggs A."/>
            <person name="Gujja S."/>
            <person name="Hansen M."/>
            <person name="Howarth C."/>
            <person name="Imamovic A."/>
            <person name="Ireland A."/>
            <person name="Larimer J."/>
            <person name="McCowan C."/>
            <person name="Murphy C."/>
            <person name="Pearson M."/>
            <person name="Poon T.W."/>
            <person name="Priest M."/>
            <person name="Roberts A."/>
            <person name="Saif S."/>
            <person name="Shea T."/>
            <person name="Sisk P."/>
            <person name="Sykes S."/>
            <person name="Wortman J."/>
            <person name="Nusbaum C."/>
            <person name="Birren B."/>
        </authorList>
    </citation>
    <scope>NUCLEOTIDE SEQUENCE [LARGE SCALE GENOMIC DNA]</scope>
    <source>
        <strain evidence="2 3">ATCC BAA-1742</strain>
    </source>
</reference>
<dbReference type="AlphaFoldDB" id="S2ZYY2"/>
<keyword evidence="3" id="KW-1185">Reference proteome</keyword>
<comment type="caution">
    <text evidence="2">The sequence shown here is derived from an EMBL/GenBank/DDBJ whole genome shotgun (WGS) entry which is preliminary data.</text>
</comment>
<sequence length="252" mass="25653">TPGTKVDGPITVTVTDPDLKDGSQTFTVPVKGHEAGKDDNNSDTSTSKVPADNKDHGIDGQVTGDTTGVTGKVVDGNGNTVPGTVKIDKDGKVTVKVPETTKPGKYDVVIEKGGKEIDRFPIEVTKPGTAEGSIPGLTEEQAQVCVGASAASAVPLLLLTPIALGLAMDNQQVKDLTAGFGKTLEDINTGIQKTLGIYNPALAQQFKVQVAPHLQNLALAAGFIAAIGLLAGVAATQCTPNGGSSNGSTTNK</sequence>
<organism evidence="2 3">
    <name type="scientific">Corynebacterium pyruviciproducens ATCC BAA-1742</name>
    <dbReference type="NCBI Taxonomy" id="1125779"/>
    <lineage>
        <taxon>Bacteria</taxon>
        <taxon>Bacillati</taxon>
        <taxon>Actinomycetota</taxon>
        <taxon>Actinomycetes</taxon>
        <taxon>Mycobacteriales</taxon>
        <taxon>Corynebacteriaceae</taxon>
        <taxon>Corynebacterium</taxon>
    </lineage>
</organism>
<feature type="non-terminal residue" evidence="2">
    <location>
        <position position="1"/>
    </location>
</feature>
<evidence type="ECO:0000313" key="2">
    <source>
        <dbReference type="EMBL" id="EPD69284.1"/>
    </source>
</evidence>
<evidence type="ECO:0000256" key="1">
    <source>
        <dbReference type="SAM" id="MobiDB-lite"/>
    </source>
</evidence>
<feature type="compositionally biased region" description="Low complexity" evidence="1">
    <location>
        <begin position="62"/>
        <end position="77"/>
    </location>
</feature>
<proteinExistence type="predicted"/>
<dbReference type="EMBL" id="ATBY01000014">
    <property type="protein sequence ID" value="EPD69284.1"/>
    <property type="molecule type" value="Genomic_DNA"/>
</dbReference>
<protein>
    <recommendedName>
        <fullName evidence="4">Bacterial Ig domain-containing protein</fullName>
    </recommendedName>
</protein>
<feature type="region of interest" description="Disordered" evidence="1">
    <location>
        <begin position="1"/>
        <end position="77"/>
    </location>
</feature>
<dbReference type="eggNOG" id="COG3064">
    <property type="taxonomic scope" value="Bacteria"/>
</dbReference>
<dbReference type="HOGENOM" id="CLU_100514_0_0_11"/>
<dbReference type="PATRIC" id="fig|1125779.3.peg.1470"/>
<gene>
    <name evidence="2" type="ORF">HMPREF1219_01509</name>
</gene>
<evidence type="ECO:0000313" key="3">
    <source>
        <dbReference type="Proteomes" id="UP000014408"/>
    </source>
</evidence>
<dbReference type="Proteomes" id="UP000014408">
    <property type="component" value="Unassembled WGS sequence"/>
</dbReference>
<name>S2ZYY2_9CORY</name>